<dbReference type="EMBL" id="JBHSGK010000003">
    <property type="protein sequence ID" value="MFC4735347.1"/>
    <property type="molecule type" value="Genomic_DNA"/>
</dbReference>
<keyword evidence="3" id="KW-1185">Reference proteome</keyword>
<dbReference type="CDD" id="cd00254">
    <property type="entry name" value="LT-like"/>
    <property type="match status" value="1"/>
</dbReference>
<feature type="domain" description="Transglycosylase SLT" evidence="1">
    <location>
        <begin position="81"/>
        <end position="187"/>
    </location>
</feature>
<name>A0ABV9NQ69_9BACI</name>
<comment type="caution">
    <text evidence="2">The sequence shown here is derived from an EMBL/GenBank/DDBJ whole genome shotgun (WGS) entry which is preliminary data.</text>
</comment>
<evidence type="ECO:0000313" key="2">
    <source>
        <dbReference type="EMBL" id="MFC4735347.1"/>
    </source>
</evidence>
<gene>
    <name evidence="2" type="ORF">ACFO4L_02000</name>
</gene>
<dbReference type="Gene3D" id="1.10.530.10">
    <property type="match status" value="1"/>
</dbReference>
<proteinExistence type="predicted"/>
<dbReference type="InterPro" id="IPR023346">
    <property type="entry name" value="Lysozyme-like_dom_sf"/>
</dbReference>
<accession>A0ABV9NQ69</accession>
<evidence type="ECO:0000313" key="3">
    <source>
        <dbReference type="Proteomes" id="UP001595896"/>
    </source>
</evidence>
<organism evidence="2 3">
    <name type="scientific">Bacillus daqingensis</name>
    <dbReference type="NCBI Taxonomy" id="872396"/>
    <lineage>
        <taxon>Bacteria</taxon>
        <taxon>Bacillati</taxon>
        <taxon>Bacillota</taxon>
        <taxon>Bacilli</taxon>
        <taxon>Bacillales</taxon>
        <taxon>Bacillaceae</taxon>
        <taxon>Bacillus</taxon>
    </lineage>
</organism>
<dbReference type="InterPro" id="IPR008258">
    <property type="entry name" value="Transglycosylase_SLT_dom_1"/>
</dbReference>
<evidence type="ECO:0000259" key="1">
    <source>
        <dbReference type="Pfam" id="PF01464"/>
    </source>
</evidence>
<dbReference type="SUPFAM" id="SSF53955">
    <property type="entry name" value="Lysozyme-like"/>
    <property type="match status" value="1"/>
</dbReference>
<dbReference type="Pfam" id="PF01464">
    <property type="entry name" value="SLT"/>
    <property type="match status" value="1"/>
</dbReference>
<dbReference type="PANTHER" id="PTHR37423">
    <property type="entry name" value="SOLUBLE LYTIC MUREIN TRANSGLYCOSYLASE-RELATED"/>
    <property type="match status" value="1"/>
</dbReference>
<dbReference type="PANTHER" id="PTHR37423:SF2">
    <property type="entry name" value="MEMBRANE-BOUND LYTIC MUREIN TRANSGLYCOSYLASE C"/>
    <property type="match status" value="1"/>
</dbReference>
<dbReference type="RefSeq" id="WP_377907973.1">
    <property type="nucleotide sequence ID" value="NZ_JBHSGK010000003.1"/>
</dbReference>
<dbReference type="Proteomes" id="UP001595896">
    <property type="component" value="Unassembled WGS sequence"/>
</dbReference>
<sequence>MFLPPIMNDIFSRRIFPPNESTAASGQFQSMLEQEMFKSFEELARERSGAMQQLAAAAPVIPVQQAPSSTPRSQDSSINTLIQQAADKHGVNPALIHAVIKHESNYKTDAVSHAGARGLMQLMPATARSLGVADSFDPEQNIEGGTRYLRDMLRRYDGNESLALAAYNAGPGNVDKYGGIPPFRETQAYVPKVMASYRSGSSYA</sequence>
<protein>
    <submittedName>
        <fullName evidence="2">Lytic transglycosylase domain-containing protein</fullName>
    </submittedName>
</protein>
<reference evidence="3" key="1">
    <citation type="journal article" date="2019" name="Int. J. Syst. Evol. Microbiol.">
        <title>The Global Catalogue of Microorganisms (GCM) 10K type strain sequencing project: providing services to taxonomists for standard genome sequencing and annotation.</title>
        <authorList>
            <consortium name="The Broad Institute Genomics Platform"/>
            <consortium name="The Broad Institute Genome Sequencing Center for Infectious Disease"/>
            <person name="Wu L."/>
            <person name="Ma J."/>
        </authorList>
    </citation>
    <scope>NUCLEOTIDE SEQUENCE [LARGE SCALE GENOMIC DNA]</scope>
    <source>
        <strain evidence="3">JCM 12165</strain>
    </source>
</reference>